<organism evidence="6 7">
    <name type="scientific">Kribbella alba</name>
    <dbReference type="NCBI Taxonomy" id="190197"/>
    <lineage>
        <taxon>Bacteria</taxon>
        <taxon>Bacillati</taxon>
        <taxon>Actinomycetota</taxon>
        <taxon>Actinomycetes</taxon>
        <taxon>Propionibacteriales</taxon>
        <taxon>Kribbellaceae</taxon>
        <taxon>Kribbella</taxon>
    </lineage>
</organism>
<keyword evidence="1" id="KW-0805">Transcription regulation</keyword>
<evidence type="ECO:0000256" key="1">
    <source>
        <dbReference type="ARBA" id="ARBA00023015"/>
    </source>
</evidence>
<keyword evidence="3" id="KW-0804">Transcription</keyword>
<dbReference type="Gene3D" id="1.10.357.10">
    <property type="entry name" value="Tetracycline Repressor, domain 2"/>
    <property type="match status" value="1"/>
</dbReference>
<dbReference type="PROSITE" id="PS50977">
    <property type="entry name" value="HTH_TETR_2"/>
    <property type="match status" value="1"/>
</dbReference>
<dbReference type="SUPFAM" id="SSF46689">
    <property type="entry name" value="Homeodomain-like"/>
    <property type="match status" value="1"/>
</dbReference>
<evidence type="ECO:0000256" key="4">
    <source>
        <dbReference type="PROSITE-ProRule" id="PRU00335"/>
    </source>
</evidence>
<name>A0ABN2F7T5_9ACTN</name>
<dbReference type="InterPro" id="IPR009057">
    <property type="entry name" value="Homeodomain-like_sf"/>
</dbReference>
<dbReference type="PANTHER" id="PTHR47506:SF1">
    <property type="entry name" value="HTH-TYPE TRANSCRIPTIONAL REGULATOR YJDC"/>
    <property type="match status" value="1"/>
</dbReference>
<proteinExistence type="predicted"/>
<evidence type="ECO:0000313" key="6">
    <source>
        <dbReference type="EMBL" id="GAA1631864.1"/>
    </source>
</evidence>
<comment type="caution">
    <text evidence="6">The sequence shown here is derived from an EMBL/GenBank/DDBJ whole genome shotgun (WGS) entry which is preliminary data.</text>
</comment>
<dbReference type="RefSeq" id="WP_344110728.1">
    <property type="nucleotide sequence ID" value="NZ_BAAANE010000004.1"/>
</dbReference>
<keyword evidence="7" id="KW-1185">Reference proteome</keyword>
<keyword evidence="2 4" id="KW-0238">DNA-binding</keyword>
<feature type="domain" description="HTH tetR-type" evidence="5">
    <location>
        <begin position="10"/>
        <end position="70"/>
    </location>
</feature>
<gene>
    <name evidence="6" type="ORF">GCM10009744_20130</name>
</gene>
<protein>
    <submittedName>
        <fullName evidence="6">TetR family transcriptional regulator</fullName>
    </submittedName>
</protein>
<accession>A0ABN2F7T5</accession>
<dbReference type="EMBL" id="BAAANE010000004">
    <property type="protein sequence ID" value="GAA1631864.1"/>
    <property type="molecule type" value="Genomic_DNA"/>
</dbReference>
<sequence>MDSFIERTKRRLRDELLDAAYDAIVAGGYDGLRMAEVGRRTGVSRQTVYNEFGDKWGVLQAVAARETERFLLDVNSALAEHTDPIDGLRAAVERALTLASDNPLVKAALGAPGSDQASQLLTTRGQQVLELSHQRLDEHVREHWPEVPAEDATTCMDVALRVVLSHIVNPGAAPAVVADQVARVLGPFLNTVDNSLSSRRQ</sequence>
<dbReference type="InterPro" id="IPR001647">
    <property type="entry name" value="HTH_TetR"/>
</dbReference>
<evidence type="ECO:0000313" key="7">
    <source>
        <dbReference type="Proteomes" id="UP001501319"/>
    </source>
</evidence>
<feature type="DNA-binding region" description="H-T-H motif" evidence="4">
    <location>
        <begin position="33"/>
        <end position="52"/>
    </location>
</feature>
<evidence type="ECO:0000256" key="3">
    <source>
        <dbReference type="ARBA" id="ARBA00023163"/>
    </source>
</evidence>
<dbReference type="PANTHER" id="PTHR47506">
    <property type="entry name" value="TRANSCRIPTIONAL REGULATORY PROTEIN"/>
    <property type="match status" value="1"/>
</dbReference>
<dbReference type="InterPro" id="IPR040611">
    <property type="entry name" value="AlkX_C"/>
</dbReference>
<evidence type="ECO:0000256" key="2">
    <source>
        <dbReference type="ARBA" id="ARBA00023125"/>
    </source>
</evidence>
<evidence type="ECO:0000259" key="5">
    <source>
        <dbReference type="PROSITE" id="PS50977"/>
    </source>
</evidence>
<dbReference type="Proteomes" id="UP001501319">
    <property type="component" value="Unassembled WGS sequence"/>
</dbReference>
<dbReference type="Pfam" id="PF00440">
    <property type="entry name" value="TetR_N"/>
    <property type="match status" value="1"/>
</dbReference>
<dbReference type="Pfam" id="PF18556">
    <property type="entry name" value="TetR_C_35"/>
    <property type="match status" value="1"/>
</dbReference>
<reference evidence="6 7" key="1">
    <citation type="journal article" date="2019" name="Int. J. Syst. Evol. Microbiol.">
        <title>The Global Catalogue of Microorganisms (GCM) 10K type strain sequencing project: providing services to taxonomists for standard genome sequencing and annotation.</title>
        <authorList>
            <consortium name="The Broad Institute Genomics Platform"/>
            <consortium name="The Broad Institute Genome Sequencing Center for Infectious Disease"/>
            <person name="Wu L."/>
            <person name="Ma J."/>
        </authorList>
    </citation>
    <scope>NUCLEOTIDE SEQUENCE [LARGE SCALE GENOMIC DNA]</scope>
    <source>
        <strain evidence="6 7">JCM 14306</strain>
    </source>
</reference>